<evidence type="ECO:0000313" key="4">
    <source>
        <dbReference type="Proteomes" id="UP001367508"/>
    </source>
</evidence>
<evidence type="ECO:0000256" key="1">
    <source>
        <dbReference type="SAM" id="MobiDB-lite"/>
    </source>
</evidence>
<evidence type="ECO:0000256" key="2">
    <source>
        <dbReference type="SAM" id="SignalP"/>
    </source>
</evidence>
<keyword evidence="4" id="KW-1185">Reference proteome</keyword>
<reference evidence="3 4" key="1">
    <citation type="submission" date="2024-01" db="EMBL/GenBank/DDBJ databases">
        <title>The genomes of 5 underutilized Papilionoideae crops provide insights into root nodulation and disease resistanc.</title>
        <authorList>
            <person name="Jiang F."/>
        </authorList>
    </citation>
    <scope>NUCLEOTIDE SEQUENCE [LARGE SCALE GENOMIC DNA]</scope>
    <source>
        <strain evidence="3">LVBAO_FW01</strain>
        <tissue evidence="3">Leaves</tissue>
    </source>
</reference>
<protein>
    <recommendedName>
        <fullName evidence="5">Secreted protein</fullName>
    </recommendedName>
</protein>
<dbReference type="AlphaFoldDB" id="A0AAN9KUR9"/>
<name>A0AAN9KUR9_CANGL</name>
<evidence type="ECO:0000313" key="3">
    <source>
        <dbReference type="EMBL" id="KAK7324315.1"/>
    </source>
</evidence>
<feature type="region of interest" description="Disordered" evidence="1">
    <location>
        <begin position="25"/>
        <end position="51"/>
    </location>
</feature>
<dbReference type="EMBL" id="JAYMYQ010000006">
    <property type="protein sequence ID" value="KAK7324315.1"/>
    <property type="molecule type" value="Genomic_DNA"/>
</dbReference>
<dbReference type="Proteomes" id="UP001367508">
    <property type="component" value="Unassembled WGS sequence"/>
</dbReference>
<proteinExistence type="predicted"/>
<keyword evidence="2" id="KW-0732">Signal</keyword>
<feature type="chain" id="PRO_5043026629" description="Secreted protein" evidence="2">
    <location>
        <begin position="20"/>
        <end position="110"/>
    </location>
</feature>
<feature type="signal peptide" evidence="2">
    <location>
        <begin position="1"/>
        <end position="19"/>
    </location>
</feature>
<organism evidence="3 4">
    <name type="scientific">Canavalia gladiata</name>
    <name type="common">Sword bean</name>
    <name type="synonym">Dolichos gladiatus</name>
    <dbReference type="NCBI Taxonomy" id="3824"/>
    <lineage>
        <taxon>Eukaryota</taxon>
        <taxon>Viridiplantae</taxon>
        <taxon>Streptophyta</taxon>
        <taxon>Embryophyta</taxon>
        <taxon>Tracheophyta</taxon>
        <taxon>Spermatophyta</taxon>
        <taxon>Magnoliopsida</taxon>
        <taxon>eudicotyledons</taxon>
        <taxon>Gunneridae</taxon>
        <taxon>Pentapetalae</taxon>
        <taxon>rosids</taxon>
        <taxon>fabids</taxon>
        <taxon>Fabales</taxon>
        <taxon>Fabaceae</taxon>
        <taxon>Papilionoideae</taxon>
        <taxon>50 kb inversion clade</taxon>
        <taxon>NPAAA clade</taxon>
        <taxon>indigoferoid/millettioid clade</taxon>
        <taxon>Phaseoleae</taxon>
        <taxon>Canavalia</taxon>
    </lineage>
</organism>
<accession>A0AAN9KUR9</accession>
<sequence>MTTMTLLLTVICAAHTVNALASEAGLKNTNESGPARCDSLSTSAKKGKEKKRYTRSKLWQCASNPSPNSLSSPHIHCLQLTTYKFTLITHSPSLRSRSVPFCFLLLFLSR</sequence>
<comment type="caution">
    <text evidence="3">The sequence shown here is derived from an EMBL/GenBank/DDBJ whole genome shotgun (WGS) entry which is preliminary data.</text>
</comment>
<evidence type="ECO:0008006" key="5">
    <source>
        <dbReference type="Google" id="ProtNLM"/>
    </source>
</evidence>
<gene>
    <name evidence="3" type="ORF">VNO77_27848</name>
</gene>